<dbReference type="Gene3D" id="1.10.10.1320">
    <property type="entry name" value="Anti-sigma factor, zinc-finger domain"/>
    <property type="match status" value="1"/>
</dbReference>
<keyword evidence="3" id="KW-0472">Membrane</keyword>
<dbReference type="Proteomes" id="UP000711047">
    <property type="component" value="Unassembled WGS sequence"/>
</dbReference>
<reference evidence="5 6" key="1">
    <citation type="submission" date="2020-05" db="EMBL/GenBank/DDBJ databases">
        <title>Paenibacillus glebae, sp. nov., Paenibacillus humi sp. nov., Paenibacillus pedi sp. nov., Paenibacillus terrestris sp. nov. and Paenibacillus terricola sp. nov., isolated from a forest top soil sample.</title>
        <authorList>
            <person name="Qi S."/>
            <person name="Carlier A."/>
            <person name="Cnockaert M."/>
            <person name="Vandamme P."/>
        </authorList>
    </citation>
    <scope>NUCLEOTIDE SEQUENCE [LARGE SCALE GENOMIC DNA]</scope>
    <source>
        <strain evidence="5 6">LMG 29502</strain>
    </source>
</reference>
<gene>
    <name evidence="5" type="ORF">HQN87_16410</name>
</gene>
<evidence type="ECO:0000259" key="4">
    <source>
        <dbReference type="Pfam" id="PF13490"/>
    </source>
</evidence>
<evidence type="ECO:0000313" key="5">
    <source>
        <dbReference type="EMBL" id="NQX46922.1"/>
    </source>
</evidence>
<dbReference type="Pfam" id="PF13490">
    <property type="entry name" value="zf-HC2"/>
    <property type="match status" value="1"/>
</dbReference>
<keyword evidence="3" id="KW-0812">Transmembrane</keyword>
<feature type="transmembrane region" description="Helical" evidence="3">
    <location>
        <begin position="81"/>
        <end position="103"/>
    </location>
</feature>
<dbReference type="InterPro" id="IPR041916">
    <property type="entry name" value="Anti_sigma_zinc_sf"/>
</dbReference>
<evidence type="ECO:0000256" key="1">
    <source>
        <dbReference type="ARBA" id="ARBA00024353"/>
    </source>
</evidence>
<organism evidence="5 6">
    <name type="scientific">Paenibacillus tritici</name>
    <dbReference type="NCBI Taxonomy" id="1873425"/>
    <lineage>
        <taxon>Bacteria</taxon>
        <taxon>Bacillati</taxon>
        <taxon>Bacillota</taxon>
        <taxon>Bacilli</taxon>
        <taxon>Bacillales</taxon>
        <taxon>Paenibacillaceae</taxon>
        <taxon>Paenibacillus</taxon>
    </lineage>
</organism>
<dbReference type="RefSeq" id="WP_173135501.1">
    <property type="nucleotide sequence ID" value="NZ_CP073365.1"/>
</dbReference>
<dbReference type="EMBL" id="JABMKX010000008">
    <property type="protein sequence ID" value="NQX46922.1"/>
    <property type="molecule type" value="Genomic_DNA"/>
</dbReference>
<keyword evidence="3" id="KW-1133">Transmembrane helix</keyword>
<evidence type="ECO:0000256" key="2">
    <source>
        <dbReference type="ARBA" id="ARBA00024438"/>
    </source>
</evidence>
<accession>A0ABX2DRX4</accession>
<comment type="similarity">
    <text evidence="1">Belongs to the zinc-associated anti-sigma factor (ZAS) superfamily. Anti-sigma-W factor family.</text>
</comment>
<evidence type="ECO:0000313" key="6">
    <source>
        <dbReference type="Proteomes" id="UP000711047"/>
    </source>
</evidence>
<name>A0ABX2DRX4_9BACL</name>
<evidence type="ECO:0000256" key="3">
    <source>
        <dbReference type="SAM" id="Phobius"/>
    </source>
</evidence>
<protein>
    <recommendedName>
        <fullName evidence="2">Anti-sigma-W factor RsiW</fullName>
    </recommendedName>
</protein>
<comment type="caution">
    <text evidence="5">The sequence shown here is derived from an EMBL/GenBank/DDBJ whole genome shotgun (WGS) entry which is preliminary data.</text>
</comment>
<proteinExistence type="inferred from homology"/>
<feature type="domain" description="Putative zinc-finger" evidence="4">
    <location>
        <begin position="6"/>
        <end position="40"/>
    </location>
</feature>
<dbReference type="InterPro" id="IPR027383">
    <property type="entry name" value="Znf_put"/>
</dbReference>
<keyword evidence="6" id="KW-1185">Reference proteome</keyword>
<sequence>MTRIPCDVIQDLLPLYYDEICSESTKQLVEEHLAVCADCRSALEQMQSSLNLTLQEKELNTLEGSGLQNIKKWWSRTRWIAFIRGMIVAASLCGILIIGYWVLFRWNIQPVSSDQIKIFDIRARSNGEIAFQIQIRGGYAQVKNTLKDDGSYYITPVHPLIVSKRDKTNTPVISGMYVNPLNLRAYYKNHGKDTEITSIYYGSPDQPILIWKKGMALPAGD</sequence>